<gene>
    <name evidence="3" type="ORF">ILUMI_04142</name>
</gene>
<dbReference type="Proteomes" id="UP000801492">
    <property type="component" value="Unassembled WGS sequence"/>
</dbReference>
<dbReference type="PANTHER" id="PTHR21106">
    <property type="entry name" value="NADH DEHYDROGENASE [UBIQUINONE] 1 BETA SUBCOMPLEX SUBUNIT 6"/>
    <property type="match status" value="1"/>
</dbReference>
<feature type="transmembrane region" description="Helical" evidence="2">
    <location>
        <begin position="91"/>
        <end position="112"/>
    </location>
</feature>
<dbReference type="GO" id="GO:0006120">
    <property type="term" value="P:mitochondrial electron transport, NADH to ubiquinone"/>
    <property type="evidence" value="ECO:0007669"/>
    <property type="project" value="InterPro"/>
</dbReference>
<comment type="caution">
    <text evidence="3">The sequence shown here is derived from an EMBL/GenBank/DDBJ whole genome shotgun (WGS) entry which is preliminary data.</text>
</comment>
<dbReference type="PANTHER" id="PTHR21106:SF2">
    <property type="entry name" value="NADH DEHYDROGENASE [UBIQUINONE] 1 BETA SUBCOMPLEX SUBUNIT 6"/>
    <property type="match status" value="1"/>
</dbReference>
<reference evidence="3" key="1">
    <citation type="submission" date="2019-08" db="EMBL/GenBank/DDBJ databases">
        <title>The genome of the North American firefly Photinus pyralis.</title>
        <authorList>
            <consortium name="Photinus pyralis genome working group"/>
            <person name="Fallon T.R."/>
            <person name="Sander Lower S.E."/>
            <person name="Weng J.-K."/>
        </authorList>
    </citation>
    <scope>NUCLEOTIDE SEQUENCE</scope>
    <source>
        <strain evidence="3">TRF0915ILg1</strain>
        <tissue evidence="3">Whole body</tissue>
    </source>
</reference>
<keyword evidence="2" id="KW-0812">Transmembrane</keyword>
<sequence>MKSSDTGGVKPMAIAGRYVRERERLLGMTEEERAWRAQWLKDQILSPNEPRHVPEIYKEQFNPIRRAYRAPLDAFAKVIEPMLGKQRAYTVRYFTGKFLMFLGGTMAAIYYFKYNQHDWTRVGGWRVLQSREALVPGDPGYPKLSDRSQPQDYSAKGFDKVNFKL</sequence>
<keyword evidence="2" id="KW-0472">Membrane</keyword>
<dbReference type="Pfam" id="PF09782">
    <property type="entry name" value="NDUF_B6"/>
    <property type="match status" value="1"/>
</dbReference>
<proteinExistence type="predicted"/>
<keyword evidence="2" id="KW-1133">Transmembrane helix</keyword>
<dbReference type="EMBL" id="VTPC01001408">
    <property type="protein sequence ID" value="KAF2902043.1"/>
    <property type="molecule type" value="Genomic_DNA"/>
</dbReference>
<evidence type="ECO:0000313" key="4">
    <source>
        <dbReference type="Proteomes" id="UP000801492"/>
    </source>
</evidence>
<evidence type="ECO:0000313" key="3">
    <source>
        <dbReference type="EMBL" id="KAF2902043.1"/>
    </source>
</evidence>
<feature type="region of interest" description="Disordered" evidence="1">
    <location>
        <begin position="138"/>
        <end position="165"/>
    </location>
</feature>
<evidence type="ECO:0000256" key="2">
    <source>
        <dbReference type="SAM" id="Phobius"/>
    </source>
</evidence>
<evidence type="ECO:0000256" key="1">
    <source>
        <dbReference type="SAM" id="MobiDB-lite"/>
    </source>
</evidence>
<dbReference type="AlphaFoldDB" id="A0A8K0DF02"/>
<dbReference type="GO" id="GO:0005739">
    <property type="term" value="C:mitochondrion"/>
    <property type="evidence" value="ECO:0007669"/>
    <property type="project" value="GOC"/>
</dbReference>
<dbReference type="OrthoDB" id="5824032at2759"/>
<accession>A0A8K0DF02</accession>
<evidence type="ECO:0008006" key="5">
    <source>
        <dbReference type="Google" id="ProtNLM"/>
    </source>
</evidence>
<name>A0A8K0DF02_IGNLU</name>
<dbReference type="InterPro" id="IPR019174">
    <property type="entry name" value="NADH_DH_b-subcmplx_su6"/>
</dbReference>
<protein>
    <recommendedName>
        <fullName evidence="5">NADH dehydrogenase [ubiquinone] 1 beta subcomplex subunit 6</fullName>
    </recommendedName>
</protein>
<organism evidence="3 4">
    <name type="scientific">Ignelater luminosus</name>
    <name type="common">Cucubano</name>
    <name type="synonym">Pyrophorus luminosus</name>
    <dbReference type="NCBI Taxonomy" id="2038154"/>
    <lineage>
        <taxon>Eukaryota</taxon>
        <taxon>Metazoa</taxon>
        <taxon>Ecdysozoa</taxon>
        <taxon>Arthropoda</taxon>
        <taxon>Hexapoda</taxon>
        <taxon>Insecta</taxon>
        <taxon>Pterygota</taxon>
        <taxon>Neoptera</taxon>
        <taxon>Endopterygota</taxon>
        <taxon>Coleoptera</taxon>
        <taxon>Polyphaga</taxon>
        <taxon>Elateriformia</taxon>
        <taxon>Elateroidea</taxon>
        <taxon>Elateridae</taxon>
        <taxon>Agrypninae</taxon>
        <taxon>Pyrophorini</taxon>
        <taxon>Ignelater</taxon>
    </lineage>
</organism>
<keyword evidence="4" id="KW-1185">Reference proteome</keyword>